<evidence type="ECO:0000313" key="3">
    <source>
        <dbReference type="Proteomes" id="UP000012960"/>
    </source>
</evidence>
<name>A0A804IPS2_MUSAM</name>
<gene>
    <name evidence="1" type="ORF">GSMUA_119830.1</name>
</gene>
<dbReference type="EMBL" id="HG996469">
    <property type="protein sequence ID" value="CAG1842188.1"/>
    <property type="molecule type" value="Genomic_DNA"/>
</dbReference>
<evidence type="ECO:0000313" key="2">
    <source>
        <dbReference type="EnsemblPlants" id="Ma04_p14660.1"/>
    </source>
</evidence>
<evidence type="ECO:0000313" key="1">
    <source>
        <dbReference type="EMBL" id="CAG1842188.1"/>
    </source>
</evidence>
<dbReference type="Gramene" id="Ma04_t14660.1">
    <property type="protein sequence ID" value="Ma04_p14660.1"/>
    <property type="gene ID" value="Ma04_g14660"/>
</dbReference>
<accession>A0A804IPS2</accession>
<dbReference type="Proteomes" id="UP000012960">
    <property type="component" value="Unplaced"/>
</dbReference>
<protein>
    <submittedName>
        <fullName evidence="1">(wild Malaysian banana) hypothetical protein</fullName>
    </submittedName>
</protein>
<dbReference type="EnsemblPlants" id="Ma04_t14660.1">
    <property type="protein sequence ID" value="Ma04_p14660.1"/>
    <property type="gene ID" value="Ma04_g14660"/>
</dbReference>
<organism evidence="2 3">
    <name type="scientific">Musa acuminata subsp. malaccensis</name>
    <name type="common">Wild banana</name>
    <name type="synonym">Musa malaccensis</name>
    <dbReference type="NCBI Taxonomy" id="214687"/>
    <lineage>
        <taxon>Eukaryota</taxon>
        <taxon>Viridiplantae</taxon>
        <taxon>Streptophyta</taxon>
        <taxon>Embryophyta</taxon>
        <taxon>Tracheophyta</taxon>
        <taxon>Spermatophyta</taxon>
        <taxon>Magnoliopsida</taxon>
        <taxon>Liliopsida</taxon>
        <taxon>Zingiberales</taxon>
        <taxon>Musaceae</taxon>
        <taxon>Musa</taxon>
    </lineage>
</organism>
<dbReference type="AlphaFoldDB" id="A0A804IPS2"/>
<sequence>MTRLLHHWSNGLPDHRRMNVLDVVGCFSGNWIPQLQVFFEFGRRYKHLIRAERTCRHNLEWIRRSLTSVVRSRDVYIRVCVLRNTVEQIYILCAQDDAFTEAGQRSVDGGKYSSW</sequence>
<reference evidence="1" key="1">
    <citation type="submission" date="2021-03" db="EMBL/GenBank/DDBJ databases">
        <authorList>
            <consortium name="Genoscope - CEA"/>
            <person name="William W."/>
        </authorList>
    </citation>
    <scope>NUCLEOTIDE SEQUENCE</scope>
    <source>
        <strain evidence="1">Doubled-haploid Pahang</strain>
    </source>
</reference>
<dbReference type="InParanoid" id="A0A804IPS2"/>
<proteinExistence type="predicted"/>
<reference evidence="2" key="2">
    <citation type="submission" date="2021-05" db="UniProtKB">
        <authorList>
            <consortium name="EnsemblPlants"/>
        </authorList>
    </citation>
    <scope>IDENTIFICATION</scope>
    <source>
        <strain evidence="2">subsp. malaccensis</strain>
    </source>
</reference>
<keyword evidence="3" id="KW-1185">Reference proteome</keyword>